<feature type="domain" description="Glycylpeptide N-tetradecanoyltransferase C-terminal" evidence="9">
    <location>
        <begin position="218"/>
        <end position="294"/>
    </location>
</feature>
<evidence type="ECO:0000256" key="4">
    <source>
        <dbReference type="ARBA" id="ARBA00023315"/>
    </source>
</evidence>
<dbReference type="GO" id="GO:0005737">
    <property type="term" value="C:cytoplasm"/>
    <property type="evidence" value="ECO:0007669"/>
    <property type="project" value="TreeGrafter"/>
</dbReference>
<evidence type="ECO:0000313" key="10">
    <source>
        <dbReference type="EMBL" id="PON96167.1"/>
    </source>
</evidence>
<dbReference type="GO" id="GO:0004379">
    <property type="term" value="F:glycylpeptide N-tetradecanoyltransferase activity"/>
    <property type="evidence" value="ECO:0007669"/>
    <property type="project" value="UniProtKB-EC"/>
</dbReference>
<evidence type="ECO:0000256" key="7">
    <source>
        <dbReference type="SAM" id="MobiDB-lite"/>
    </source>
</evidence>
<evidence type="ECO:0000259" key="9">
    <source>
        <dbReference type="Pfam" id="PF02799"/>
    </source>
</evidence>
<organism evidence="10 11">
    <name type="scientific">Trema orientale</name>
    <name type="common">Charcoal tree</name>
    <name type="synonym">Celtis orientalis</name>
    <dbReference type="NCBI Taxonomy" id="63057"/>
    <lineage>
        <taxon>Eukaryota</taxon>
        <taxon>Viridiplantae</taxon>
        <taxon>Streptophyta</taxon>
        <taxon>Embryophyta</taxon>
        <taxon>Tracheophyta</taxon>
        <taxon>Spermatophyta</taxon>
        <taxon>Magnoliopsida</taxon>
        <taxon>eudicotyledons</taxon>
        <taxon>Gunneridae</taxon>
        <taxon>Pentapetalae</taxon>
        <taxon>rosids</taxon>
        <taxon>fabids</taxon>
        <taxon>Rosales</taxon>
        <taxon>Cannabaceae</taxon>
        <taxon>Trema</taxon>
    </lineage>
</organism>
<evidence type="ECO:0000256" key="3">
    <source>
        <dbReference type="ARBA" id="ARBA00022679"/>
    </source>
</evidence>
<protein>
    <recommendedName>
        <fullName evidence="2 5">Glycylpeptide N-tetradecanoyltransferase</fullName>
        <ecNumber evidence="2 5">2.3.1.97</ecNumber>
    </recommendedName>
</protein>
<sequence length="300" mass="34638">MDCSSTSSNATGSPTPQRRHKFWQTQPVKQFEDKGNSTSLPESPIENPIALSEVKKEPYKLAKNFEWVTCDVDSEEMMTEVYNFLTNNFVEDDNNMFRSDYSREFLRRVLSPPGYFKTWHIALRVISSKTPISFISGVPARIRIRDDVVNMAEINFLCVHRKLRFKGLGPLMIKDLTRRVHSDNIWQAAYATGSCYPNSRSTSTQGFREMKFHDVPESIKAAYSLYNVSTKTPLAQLMKDALIMAKQKDYDVFNALDVMQNESVFEELKCRIGDGRLHYYLYNYRINCELKPSEIGLVLM</sequence>
<dbReference type="SUPFAM" id="SSF55729">
    <property type="entry name" value="Acyl-CoA N-acyltransferases (Nat)"/>
    <property type="match status" value="2"/>
</dbReference>
<comment type="caution">
    <text evidence="10">The sequence shown here is derived from an EMBL/GenBank/DDBJ whole genome shotgun (WGS) entry which is preliminary data.</text>
</comment>
<evidence type="ECO:0000256" key="1">
    <source>
        <dbReference type="ARBA" id="ARBA00009469"/>
    </source>
</evidence>
<dbReference type="InterPro" id="IPR016181">
    <property type="entry name" value="Acyl_CoA_acyltransferase"/>
</dbReference>
<dbReference type="PIRSF" id="PIRSF015892">
    <property type="entry name" value="N-myristl_transf"/>
    <property type="match status" value="1"/>
</dbReference>
<comment type="similarity">
    <text evidence="1 6">Belongs to the NMT family.</text>
</comment>
<dbReference type="AlphaFoldDB" id="A0A2P5FEG0"/>
<feature type="region of interest" description="Disordered" evidence="7">
    <location>
        <begin position="1"/>
        <end position="23"/>
    </location>
</feature>
<dbReference type="OrthoDB" id="60315at2759"/>
<evidence type="ECO:0000256" key="2">
    <source>
        <dbReference type="ARBA" id="ARBA00012923"/>
    </source>
</evidence>
<proteinExistence type="inferred from homology"/>
<dbReference type="Pfam" id="PF02799">
    <property type="entry name" value="NMT_C"/>
    <property type="match status" value="1"/>
</dbReference>
<dbReference type="PANTHER" id="PTHR11377">
    <property type="entry name" value="N-MYRISTOYL TRANSFERASE"/>
    <property type="match status" value="1"/>
</dbReference>
<dbReference type="PANTHER" id="PTHR11377:SF5">
    <property type="entry name" value="GLYCYLPEPTIDE N-TETRADECANOYLTRANSFERASE"/>
    <property type="match status" value="1"/>
</dbReference>
<evidence type="ECO:0000256" key="6">
    <source>
        <dbReference type="RuleBase" id="RU004178"/>
    </source>
</evidence>
<keyword evidence="11" id="KW-1185">Reference proteome</keyword>
<gene>
    <name evidence="10" type="ORF">TorRG33x02_080970</name>
</gene>
<feature type="compositionally biased region" description="Polar residues" evidence="7">
    <location>
        <begin position="1"/>
        <end position="16"/>
    </location>
</feature>
<feature type="domain" description="Glycylpeptide N-tetradecanoyltransferase N-terminal" evidence="8">
    <location>
        <begin position="44"/>
        <end position="201"/>
    </location>
</feature>
<dbReference type="Pfam" id="PF01233">
    <property type="entry name" value="NMT"/>
    <property type="match status" value="1"/>
</dbReference>
<dbReference type="EC" id="2.3.1.97" evidence="2 5"/>
<comment type="function">
    <text evidence="5">Adds a myristoyl group to the N-terminal glycine residue of certain cellular proteins.</text>
</comment>
<dbReference type="STRING" id="63057.A0A2P5FEG0"/>
<evidence type="ECO:0000313" key="11">
    <source>
        <dbReference type="Proteomes" id="UP000237000"/>
    </source>
</evidence>
<dbReference type="InterPro" id="IPR022676">
    <property type="entry name" value="NMT_N"/>
</dbReference>
<keyword evidence="4 5" id="KW-0012">Acyltransferase</keyword>
<dbReference type="Proteomes" id="UP000237000">
    <property type="component" value="Unassembled WGS sequence"/>
</dbReference>
<evidence type="ECO:0000256" key="5">
    <source>
        <dbReference type="RuleBase" id="RU000586"/>
    </source>
</evidence>
<name>A0A2P5FEG0_TREOI</name>
<dbReference type="Gene3D" id="3.40.630.170">
    <property type="match status" value="2"/>
</dbReference>
<comment type="catalytic activity">
    <reaction evidence="5">
        <text>N-terminal glycyl-[protein] + tetradecanoyl-CoA = N-tetradecanoylglycyl-[protein] + CoA + H(+)</text>
        <dbReference type="Rhea" id="RHEA:15521"/>
        <dbReference type="Rhea" id="RHEA-COMP:12666"/>
        <dbReference type="Rhea" id="RHEA-COMP:12667"/>
        <dbReference type="ChEBI" id="CHEBI:15378"/>
        <dbReference type="ChEBI" id="CHEBI:57287"/>
        <dbReference type="ChEBI" id="CHEBI:57385"/>
        <dbReference type="ChEBI" id="CHEBI:64723"/>
        <dbReference type="ChEBI" id="CHEBI:133050"/>
        <dbReference type="EC" id="2.3.1.97"/>
    </reaction>
</comment>
<dbReference type="EMBL" id="JXTC01000040">
    <property type="protein sequence ID" value="PON96167.1"/>
    <property type="molecule type" value="Genomic_DNA"/>
</dbReference>
<dbReference type="InterPro" id="IPR000903">
    <property type="entry name" value="NMT"/>
</dbReference>
<evidence type="ECO:0000259" key="8">
    <source>
        <dbReference type="Pfam" id="PF01233"/>
    </source>
</evidence>
<reference evidence="11" key="1">
    <citation type="submission" date="2016-06" db="EMBL/GenBank/DDBJ databases">
        <title>Parallel loss of symbiosis genes in relatives of nitrogen-fixing non-legume Parasponia.</title>
        <authorList>
            <person name="Van Velzen R."/>
            <person name="Holmer R."/>
            <person name="Bu F."/>
            <person name="Rutten L."/>
            <person name="Van Zeijl A."/>
            <person name="Liu W."/>
            <person name="Santuari L."/>
            <person name="Cao Q."/>
            <person name="Sharma T."/>
            <person name="Shen D."/>
            <person name="Roswanjaya Y."/>
            <person name="Wardhani T."/>
            <person name="Kalhor M.S."/>
            <person name="Jansen J."/>
            <person name="Van den Hoogen J."/>
            <person name="Gungor B."/>
            <person name="Hartog M."/>
            <person name="Hontelez J."/>
            <person name="Verver J."/>
            <person name="Yang W.-C."/>
            <person name="Schijlen E."/>
            <person name="Repin R."/>
            <person name="Schilthuizen M."/>
            <person name="Schranz E."/>
            <person name="Heidstra R."/>
            <person name="Miyata K."/>
            <person name="Fedorova E."/>
            <person name="Kohlen W."/>
            <person name="Bisseling T."/>
            <person name="Smit S."/>
            <person name="Geurts R."/>
        </authorList>
    </citation>
    <scope>NUCLEOTIDE SEQUENCE [LARGE SCALE GENOMIC DNA]</scope>
    <source>
        <strain evidence="11">cv. RG33-2</strain>
    </source>
</reference>
<accession>A0A2P5FEG0</accession>
<dbReference type="InParanoid" id="A0A2P5FEG0"/>
<dbReference type="InterPro" id="IPR022677">
    <property type="entry name" value="NMT_C"/>
</dbReference>
<keyword evidence="3 5" id="KW-0808">Transferase</keyword>